<reference evidence="3" key="2">
    <citation type="submission" date="2015-01" db="EMBL/GenBank/DDBJ databases">
        <title>Evolutionary Origins and Diversification of the Mycorrhizal Mutualists.</title>
        <authorList>
            <consortium name="DOE Joint Genome Institute"/>
            <consortium name="Mycorrhizal Genomics Consortium"/>
            <person name="Kohler A."/>
            <person name="Kuo A."/>
            <person name="Nagy L.G."/>
            <person name="Floudas D."/>
            <person name="Copeland A."/>
            <person name="Barry K.W."/>
            <person name="Cichocki N."/>
            <person name="Veneault-Fourrey C."/>
            <person name="LaButti K."/>
            <person name="Lindquist E.A."/>
            <person name="Lipzen A."/>
            <person name="Lundell T."/>
            <person name="Morin E."/>
            <person name="Murat C."/>
            <person name="Riley R."/>
            <person name="Ohm R."/>
            <person name="Sun H."/>
            <person name="Tunlid A."/>
            <person name="Henrissat B."/>
            <person name="Grigoriev I.V."/>
            <person name="Hibbett D.S."/>
            <person name="Martin F."/>
        </authorList>
    </citation>
    <scope>NUCLEOTIDE SEQUENCE [LARGE SCALE GENOMIC DNA]</scope>
    <source>
        <strain evidence="3">ATCC 200175</strain>
    </source>
</reference>
<feature type="compositionally biased region" description="Basic residues" evidence="1">
    <location>
        <begin position="202"/>
        <end position="211"/>
    </location>
</feature>
<feature type="compositionally biased region" description="Low complexity" evidence="1">
    <location>
        <begin position="266"/>
        <end position="276"/>
    </location>
</feature>
<feature type="compositionally biased region" description="Polar residues" evidence="1">
    <location>
        <begin position="1"/>
        <end position="32"/>
    </location>
</feature>
<feature type="compositionally biased region" description="Basic residues" evidence="1">
    <location>
        <begin position="149"/>
        <end position="164"/>
    </location>
</feature>
<feature type="compositionally biased region" description="Basic and acidic residues" evidence="1">
    <location>
        <begin position="239"/>
        <end position="263"/>
    </location>
</feature>
<evidence type="ECO:0000313" key="3">
    <source>
        <dbReference type="Proteomes" id="UP000053647"/>
    </source>
</evidence>
<feature type="compositionally biased region" description="Basic and acidic residues" evidence="1">
    <location>
        <begin position="111"/>
        <end position="148"/>
    </location>
</feature>
<feature type="compositionally biased region" description="Polar residues" evidence="1">
    <location>
        <begin position="83"/>
        <end position="108"/>
    </location>
</feature>
<protein>
    <submittedName>
        <fullName evidence="2">Uncharacterized protein</fullName>
    </submittedName>
</protein>
<dbReference type="EMBL" id="KN819406">
    <property type="protein sequence ID" value="KIJ10409.1"/>
    <property type="molecule type" value="Genomic_DNA"/>
</dbReference>
<feature type="compositionally biased region" description="Polar residues" evidence="1">
    <location>
        <begin position="283"/>
        <end position="299"/>
    </location>
</feature>
<feature type="compositionally biased region" description="Basic and acidic residues" evidence="1">
    <location>
        <begin position="318"/>
        <end position="345"/>
    </location>
</feature>
<evidence type="ECO:0000313" key="2">
    <source>
        <dbReference type="EMBL" id="KIJ10409.1"/>
    </source>
</evidence>
<dbReference type="AlphaFoldDB" id="A0A0C9SRF1"/>
<feature type="region of interest" description="Disordered" evidence="1">
    <location>
        <begin position="1"/>
        <end position="345"/>
    </location>
</feature>
<gene>
    <name evidence="2" type="ORF">PAXINDRAFT_16562</name>
</gene>
<dbReference type="Proteomes" id="UP000053647">
    <property type="component" value="Unassembled WGS sequence"/>
</dbReference>
<feature type="compositionally biased region" description="Low complexity" evidence="1">
    <location>
        <begin position="35"/>
        <end position="49"/>
    </location>
</feature>
<proteinExistence type="predicted"/>
<accession>A0A0C9SRF1</accession>
<feature type="compositionally biased region" description="Basic and acidic residues" evidence="1">
    <location>
        <begin position="212"/>
        <end position="230"/>
    </location>
</feature>
<dbReference type="HOGENOM" id="CLU_069187_0_0_1"/>
<reference evidence="2 3" key="1">
    <citation type="submission" date="2014-06" db="EMBL/GenBank/DDBJ databases">
        <authorList>
            <consortium name="DOE Joint Genome Institute"/>
            <person name="Kuo A."/>
            <person name="Kohler A."/>
            <person name="Nagy L.G."/>
            <person name="Floudas D."/>
            <person name="Copeland A."/>
            <person name="Barry K.W."/>
            <person name="Cichocki N."/>
            <person name="Veneault-Fourrey C."/>
            <person name="LaButti K."/>
            <person name="Lindquist E.A."/>
            <person name="Lipzen A."/>
            <person name="Lundell T."/>
            <person name="Morin E."/>
            <person name="Murat C."/>
            <person name="Sun H."/>
            <person name="Tunlid A."/>
            <person name="Henrissat B."/>
            <person name="Grigoriev I.V."/>
            <person name="Hibbett D.S."/>
            <person name="Martin F."/>
            <person name="Nordberg H.P."/>
            <person name="Cantor M.N."/>
            <person name="Hua S.X."/>
        </authorList>
    </citation>
    <scope>NUCLEOTIDE SEQUENCE [LARGE SCALE GENOMIC DNA]</scope>
    <source>
        <strain evidence="2 3">ATCC 200175</strain>
    </source>
</reference>
<name>A0A0C9SRF1_PAXIN</name>
<organism evidence="2 3">
    <name type="scientific">Paxillus involutus ATCC 200175</name>
    <dbReference type="NCBI Taxonomy" id="664439"/>
    <lineage>
        <taxon>Eukaryota</taxon>
        <taxon>Fungi</taxon>
        <taxon>Dikarya</taxon>
        <taxon>Basidiomycota</taxon>
        <taxon>Agaricomycotina</taxon>
        <taxon>Agaricomycetes</taxon>
        <taxon>Agaricomycetidae</taxon>
        <taxon>Boletales</taxon>
        <taxon>Paxilineae</taxon>
        <taxon>Paxillaceae</taxon>
        <taxon>Paxillus</taxon>
    </lineage>
</organism>
<keyword evidence="3" id="KW-1185">Reference proteome</keyword>
<evidence type="ECO:0000256" key="1">
    <source>
        <dbReference type="SAM" id="MobiDB-lite"/>
    </source>
</evidence>
<sequence length="345" mass="38327">MNVTLRVQRCSFPTSIHSTNPTRQNPPGSKNGPQRPIRSPSGPSTTRTPRPWPRRPTDDPNDPLTAPTRLHPKRPTYDPSASPIPSTQGINSRACTTSAATPAISTCSMRVRRDEEVRREGKGKEMEGEKEGEGKTRRDEGPTSDRRRDGRRRVPHVHTPHIHKTPAQPHEHAKRRASTPCVDSRACTASAATPAVSTRSTNTRKTKRQGRERRQDDGGRQRAHHVHETPARQTPMNAQRDEEARSGGKGKGDEDKRGREGKTRQRQSGRQQTTRQRGADDVPTTSTGYQHAKHCTSTPGIDGWVCTASAATPAINAQHEHTERRRETREGKTKEDETSKAEQKG</sequence>